<dbReference type="SUPFAM" id="SSF52922">
    <property type="entry name" value="TK C-terminal domain-like"/>
    <property type="match status" value="1"/>
</dbReference>
<gene>
    <name evidence="4" type="ORF">TDIS_1464</name>
</gene>
<organism evidence="4 5">
    <name type="scientific">Thermosulfurimonas dismutans</name>
    <dbReference type="NCBI Taxonomy" id="999894"/>
    <lineage>
        <taxon>Bacteria</taxon>
        <taxon>Pseudomonadati</taxon>
        <taxon>Thermodesulfobacteriota</taxon>
        <taxon>Thermodesulfobacteria</taxon>
        <taxon>Thermodesulfobacteriales</taxon>
        <taxon>Thermodesulfobacteriaceae</taxon>
        <taxon>Thermosulfurimonas</taxon>
    </lineage>
</organism>
<dbReference type="AlphaFoldDB" id="A0A179D2W9"/>
<evidence type="ECO:0000259" key="3">
    <source>
        <dbReference type="Pfam" id="PF01855"/>
    </source>
</evidence>
<dbReference type="InterPro" id="IPR002869">
    <property type="entry name" value="Pyrv_flavodox_OxRed_cen"/>
</dbReference>
<dbReference type="GO" id="GO:0047553">
    <property type="term" value="F:2-oxoglutarate synthase activity"/>
    <property type="evidence" value="ECO:0007669"/>
    <property type="project" value="UniProtKB-EC"/>
</dbReference>
<dbReference type="Gene3D" id="3.40.50.970">
    <property type="match status" value="1"/>
</dbReference>
<reference evidence="4 5" key="1">
    <citation type="submission" date="2016-04" db="EMBL/GenBank/DDBJ databases">
        <title>Genome analysis of Thermosulfurimonas dismutans, the first thermophilic sulfur-disproportionating bacterium of the phylum Thermodesulfobacteria.</title>
        <authorList>
            <person name="Mardanov A.V."/>
            <person name="Beletsky A.V."/>
            <person name="Kadnikov V.V."/>
            <person name="Slobodkin A.I."/>
            <person name="Ravin N.V."/>
        </authorList>
    </citation>
    <scope>NUCLEOTIDE SEQUENCE [LARGE SCALE GENOMIC DNA]</scope>
    <source>
        <strain evidence="4 5">S95</strain>
    </source>
</reference>
<dbReference type="SUPFAM" id="SSF52518">
    <property type="entry name" value="Thiamin diphosphate-binding fold (THDP-binding)"/>
    <property type="match status" value="1"/>
</dbReference>
<dbReference type="GO" id="GO:0006979">
    <property type="term" value="P:response to oxidative stress"/>
    <property type="evidence" value="ECO:0007669"/>
    <property type="project" value="TreeGrafter"/>
</dbReference>
<dbReference type="Pfam" id="PF01855">
    <property type="entry name" value="POR_N"/>
    <property type="match status" value="1"/>
</dbReference>
<sequence>MEVSVLFGGRAGDGIRQLGQLWARMLSRRGFRVFLYDDYPSLIRGGHNFTIVRSSTEPILAHREKVDLIVALNQEAVEKHAWRLLSEVDLVFDSTAVKAQGFGVPWKEIVKEFSAPPIMRNTAALASTAKLFGISFQEVEESIKKDLPKKTELNLSVAHRAYELTEGHLRKLSRPGNDPWPTLFGNEAIALGAVSAGLKLYVAYPMTPSSSILHYLAQHGESLGVTTIHPENEIATILCALGAAYAGKPAMVGTSGGGFALMVEALSLAGQAELPIVIAECQRPGPSTGVPTYTMQADLNFVLSAGHGEFPRLVVAPGDAEEAFYLTALSLKLAWKYQIPAFVLSDKHVSESLFTQQLPFDEVPKVAFKAWDGQGEYRRYEITADGVSPLAFPGDPGAVVKVSSYEHDPYGITTEEPETIARMQEKRLSKAKLLKEEIESLSPVKIEGEGEVGLLVWGSTRGAALEVSRKLGLKYIQPLVLEPLPEEALRKALSGVKRLIVAETNATGQLARLLKARGLSVDKTILKYDGRPFTVEDLERSVAGV</sequence>
<dbReference type="OrthoDB" id="9794954at2"/>
<dbReference type="InterPro" id="IPR019752">
    <property type="entry name" value="Pyrv/ketoisovalerate_OxRed_cat"/>
</dbReference>
<dbReference type="STRING" id="999894.TDIS_1464"/>
<dbReference type="InterPro" id="IPR050722">
    <property type="entry name" value="Pyruvate:ferred/Flavod_OxRd"/>
</dbReference>
<evidence type="ECO:0000313" key="5">
    <source>
        <dbReference type="Proteomes" id="UP000078390"/>
    </source>
</evidence>
<dbReference type="InterPro" id="IPR009014">
    <property type="entry name" value="Transketo_C/PFOR_II"/>
</dbReference>
<feature type="domain" description="Pyruvate flavodoxin/ferredoxin oxidoreductase pyrimidine binding" evidence="3">
    <location>
        <begin position="192"/>
        <end position="424"/>
    </location>
</feature>
<dbReference type="Pfam" id="PF01558">
    <property type="entry name" value="POR"/>
    <property type="match status" value="1"/>
</dbReference>
<keyword evidence="5" id="KW-1185">Reference proteome</keyword>
<dbReference type="InterPro" id="IPR029061">
    <property type="entry name" value="THDP-binding"/>
</dbReference>
<comment type="caution">
    <text evidence="4">The sequence shown here is derived from an EMBL/GenBank/DDBJ whole genome shotgun (WGS) entry which is preliminary data.</text>
</comment>
<dbReference type="Gene3D" id="3.40.920.10">
    <property type="entry name" value="Pyruvate-ferredoxin oxidoreductase, PFOR, domain III"/>
    <property type="match status" value="1"/>
</dbReference>
<dbReference type="RefSeq" id="WP_068670852.1">
    <property type="nucleotide sequence ID" value="NZ_LWLG01000011.1"/>
</dbReference>
<feature type="domain" description="Pyruvate/ketoisovalerate oxidoreductase catalytic" evidence="2">
    <location>
        <begin position="11"/>
        <end position="163"/>
    </location>
</feature>
<dbReference type="Proteomes" id="UP000078390">
    <property type="component" value="Unassembled WGS sequence"/>
</dbReference>
<evidence type="ECO:0000256" key="1">
    <source>
        <dbReference type="ARBA" id="ARBA00023002"/>
    </source>
</evidence>
<dbReference type="InterPro" id="IPR022367">
    <property type="entry name" value="2-oxoacid/accept_OxRdtase_asu"/>
</dbReference>
<name>A0A179D2W9_9BACT</name>
<dbReference type="CDD" id="cd07034">
    <property type="entry name" value="TPP_PYR_PFOR_IOR-alpha_like"/>
    <property type="match status" value="1"/>
</dbReference>
<dbReference type="PANTHER" id="PTHR32154:SF20">
    <property type="entry name" value="2-OXOGLUTARATE OXIDOREDUCTASE SUBUNIT KORA"/>
    <property type="match status" value="1"/>
</dbReference>
<protein>
    <submittedName>
        <fullName evidence="4">2-oxoglutarate oxidoreductase, alpha subunit</fullName>
        <ecNumber evidence="4">1.2.7.3</ecNumber>
    </submittedName>
</protein>
<dbReference type="EC" id="1.2.7.3" evidence="4"/>
<proteinExistence type="predicted"/>
<evidence type="ECO:0000313" key="4">
    <source>
        <dbReference type="EMBL" id="OAQ20420.1"/>
    </source>
</evidence>
<dbReference type="EMBL" id="LWLG01000011">
    <property type="protein sequence ID" value="OAQ20420.1"/>
    <property type="molecule type" value="Genomic_DNA"/>
</dbReference>
<evidence type="ECO:0000259" key="2">
    <source>
        <dbReference type="Pfam" id="PF01558"/>
    </source>
</evidence>
<dbReference type="PANTHER" id="PTHR32154">
    <property type="entry name" value="PYRUVATE-FLAVODOXIN OXIDOREDUCTASE-RELATED"/>
    <property type="match status" value="1"/>
</dbReference>
<dbReference type="SUPFAM" id="SSF53323">
    <property type="entry name" value="Pyruvate-ferredoxin oxidoreductase, PFOR, domain III"/>
    <property type="match status" value="1"/>
</dbReference>
<dbReference type="InterPro" id="IPR002880">
    <property type="entry name" value="Pyrv_Fd/Flavodoxin_OxRdtase_N"/>
</dbReference>
<dbReference type="NCBIfam" id="TIGR03710">
    <property type="entry name" value="OAFO_sf"/>
    <property type="match status" value="1"/>
</dbReference>
<accession>A0A179D2W9</accession>
<dbReference type="PATRIC" id="fig|999894.6.peg.1463"/>
<keyword evidence="1 4" id="KW-0560">Oxidoreductase</keyword>
<dbReference type="Gene3D" id="3.40.50.920">
    <property type="match status" value="1"/>
</dbReference>